<keyword evidence="11" id="KW-1185">Reference proteome</keyword>
<keyword evidence="3 8" id="KW-0540">Nuclease</keyword>
<keyword evidence="2 8" id="KW-1277">Toxin-antitoxin system</keyword>
<dbReference type="EMBL" id="JAZHYN010000001">
    <property type="protein sequence ID" value="MEF3364931.1"/>
    <property type="molecule type" value="Genomic_DNA"/>
</dbReference>
<proteinExistence type="inferred from homology"/>
<dbReference type="PANTHER" id="PTHR33653:SF1">
    <property type="entry name" value="RIBONUCLEASE VAPC2"/>
    <property type="match status" value="1"/>
</dbReference>
<keyword evidence="5 8" id="KW-0378">Hydrolase</keyword>
<evidence type="ECO:0000256" key="6">
    <source>
        <dbReference type="ARBA" id="ARBA00022842"/>
    </source>
</evidence>
<keyword evidence="6 8" id="KW-0460">Magnesium</keyword>
<dbReference type="HAMAP" id="MF_00265">
    <property type="entry name" value="VapC_Nob1"/>
    <property type="match status" value="1"/>
</dbReference>
<evidence type="ECO:0000256" key="7">
    <source>
        <dbReference type="ARBA" id="ARBA00038093"/>
    </source>
</evidence>
<dbReference type="InterPro" id="IPR022907">
    <property type="entry name" value="VapC_family"/>
</dbReference>
<comment type="similarity">
    <text evidence="7 8">Belongs to the PINc/VapC protein family.</text>
</comment>
<accession>A0ABU7XEK7</accession>
<name>A0ABU7XEK7_9HYPH</name>
<evidence type="ECO:0000259" key="9">
    <source>
        <dbReference type="Pfam" id="PF01850"/>
    </source>
</evidence>
<evidence type="ECO:0000256" key="4">
    <source>
        <dbReference type="ARBA" id="ARBA00022723"/>
    </source>
</evidence>
<dbReference type="PANTHER" id="PTHR33653">
    <property type="entry name" value="RIBONUCLEASE VAPC2"/>
    <property type="match status" value="1"/>
</dbReference>
<comment type="caution">
    <text evidence="10">The sequence shown here is derived from an EMBL/GenBank/DDBJ whole genome shotgun (WGS) entry which is preliminary data.</text>
</comment>
<dbReference type="CDD" id="cd09871">
    <property type="entry name" value="PIN_MtVapC28-VapC30-like"/>
    <property type="match status" value="1"/>
</dbReference>
<sequence>MILDTSALVAILRAEPEALAFAQAIAAAKTRRISAVSYVEAAAVIDSAGDPIASRRLDELLEEAEVAIEPVTAEQARLARAAYRDFGKGRGHGAKLNFGDCFSYALAKALREPLLYKDDDFSHTDARSAL</sequence>
<evidence type="ECO:0000313" key="10">
    <source>
        <dbReference type="EMBL" id="MEF3364931.1"/>
    </source>
</evidence>
<feature type="binding site" evidence="8">
    <location>
        <position position="4"/>
    </location>
    <ligand>
        <name>Mg(2+)</name>
        <dbReference type="ChEBI" id="CHEBI:18420"/>
    </ligand>
</feature>
<evidence type="ECO:0000256" key="3">
    <source>
        <dbReference type="ARBA" id="ARBA00022722"/>
    </source>
</evidence>
<feature type="domain" description="PIN" evidence="9">
    <location>
        <begin position="1"/>
        <end position="125"/>
    </location>
</feature>
<dbReference type="Pfam" id="PF01850">
    <property type="entry name" value="PIN"/>
    <property type="match status" value="1"/>
</dbReference>
<dbReference type="InterPro" id="IPR002716">
    <property type="entry name" value="PIN_dom"/>
</dbReference>
<comment type="function">
    <text evidence="8">Toxic component of a toxin-antitoxin (TA) system. An RNase.</text>
</comment>
<dbReference type="Gene3D" id="3.40.50.1010">
    <property type="entry name" value="5'-nuclease"/>
    <property type="match status" value="1"/>
</dbReference>
<organism evidence="10 11">
    <name type="scientific">Methylocystis borbori</name>
    <dbReference type="NCBI Taxonomy" id="3118750"/>
    <lineage>
        <taxon>Bacteria</taxon>
        <taxon>Pseudomonadati</taxon>
        <taxon>Pseudomonadota</taxon>
        <taxon>Alphaproteobacteria</taxon>
        <taxon>Hyphomicrobiales</taxon>
        <taxon>Methylocystaceae</taxon>
        <taxon>Methylocystis</taxon>
    </lineage>
</organism>
<dbReference type="SUPFAM" id="SSF88723">
    <property type="entry name" value="PIN domain-like"/>
    <property type="match status" value="1"/>
</dbReference>
<evidence type="ECO:0000256" key="1">
    <source>
        <dbReference type="ARBA" id="ARBA00001946"/>
    </source>
</evidence>
<keyword evidence="8" id="KW-0800">Toxin</keyword>
<protein>
    <recommendedName>
        <fullName evidence="8">Ribonuclease VapC</fullName>
        <shortName evidence="8">RNase VapC</shortName>
        <ecNumber evidence="8">3.1.-.-</ecNumber>
    </recommendedName>
    <alternativeName>
        <fullName evidence="8">Toxin VapC</fullName>
    </alternativeName>
</protein>
<gene>
    <name evidence="8" type="primary">vapC</name>
    <name evidence="10" type="ORF">V3H18_00115</name>
</gene>
<keyword evidence="4 8" id="KW-0479">Metal-binding</keyword>
<reference evidence="10 11" key="1">
    <citation type="submission" date="2024-02" db="EMBL/GenBank/DDBJ databases">
        <authorList>
            <person name="Grouzdev D."/>
        </authorList>
    </citation>
    <scope>NUCLEOTIDE SEQUENCE [LARGE SCALE GENOMIC DNA]</scope>
    <source>
        <strain evidence="10 11">9N</strain>
    </source>
</reference>
<dbReference type="Proteomes" id="UP001350748">
    <property type="component" value="Unassembled WGS sequence"/>
</dbReference>
<evidence type="ECO:0000256" key="2">
    <source>
        <dbReference type="ARBA" id="ARBA00022649"/>
    </source>
</evidence>
<dbReference type="InterPro" id="IPR050556">
    <property type="entry name" value="Type_II_TA_system_RNase"/>
</dbReference>
<evidence type="ECO:0000313" key="11">
    <source>
        <dbReference type="Proteomes" id="UP001350748"/>
    </source>
</evidence>
<evidence type="ECO:0000256" key="8">
    <source>
        <dbReference type="HAMAP-Rule" id="MF_00265"/>
    </source>
</evidence>
<dbReference type="EC" id="3.1.-.-" evidence="8"/>
<dbReference type="RefSeq" id="WP_332079811.1">
    <property type="nucleotide sequence ID" value="NZ_JAZHYN010000001.1"/>
</dbReference>
<comment type="cofactor">
    <cofactor evidence="1 8">
        <name>Mg(2+)</name>
        <dbReference type="ChEBI" id="CHEBI:18420"/>
    </cofactor>
</comment>
<feature type="binding site" evidence="8">
    <location>
        <position position="100"/>
    </location>
    <ligand>
        <name>Mg(2+)</name>
        <dbReference type="ChEBI" id="CHEBI:18420"/>
    </ligand>
</feature>
<dbReference type="InterPro" id="IPR029060">
    <property type="entry name" value="PIN-like_dom_sf"/>
</dbReference>
<evidence type="ECO:0000256" key="5">
    <source>
        <dbReference type="ARBA" id="ARBA00022801"/>
    </source>
</evidence>